<dbReference type="Proteomes" id="UP000250086">
    <property type="component" value="Unassembled WGS sequence"/>
</dbReference>
<protein>
    <submittedName>
        <fullName evidence="1">Uncharacterized protein</fullName>
    </submittedName>
</protein>
<reference evidence="1 2" key="1">
    <citation type="submission" date="2018-06" db="EMBL/GenBank/DDBJ databases">
        <authorList>
            <consortium name="Pathogen Informatics"/>
            <person name="Doyle S."/>
        </authorList>
    </citation>
    <scope>NUCLEOTIDE SEQUENCE [LARGE SCALE GENOMIC DNA]</scope>
    <source>
        <strain evidence="1 2">NCTC13093</strain>
    </source>
</reference>
<gene>
    <name evidence="1" type="ORF">NCTC13093_01774</name>
</gene>
<keyword evidence="2" id="KW-1185">Reference proteome</keyword>
<dbReference type="RefSeq" id="WP_113744441.1">
    <property type="nucleotide sequence ID" value="NZ_UAPV01000001.1"/>
</dbReference>
<dbReference type="AlphaFoldDB" id="A0A2X0V7M4"/>
<organism evidence="1 2">
    <name type="scientific">Anaerobiospirillum thomasii</name>
    <dbReference type="NCBI Taxonomy" id="179995"/>
    <lineage>
        <taxon>Bacteria</taxon>
        <taxon>Pseudomonadati</taxon>
        <taxon>Pseudomonadota</taxon>
        <taxon>Gammaproteobacteria</taxon>
        <taxon>Aeromonadales</taxon>
        <taxon>Succinivibrionaceae</taxon>
        <taxon>Anaerobiospirillum</taxon>
    </lineage>
</organism>
<dbReference type="EMBL" id="UAPV01000001">
    <property type="protein sequence ID" value="SPT70359.1"/>
    <property type="molecule type" value="Genomic_DNA"/>
</dbReference>
<evidence type="ECO:0000313" key="2">
    <source>
        <dbReference type="Proteomes" id="UP000250086"/>
    </source>
</evidence>
<name>A0A2X0V7M4_9GAMM</name>
<proteinExistence type="predicted"/>
<sequence length="151" mass="15827">MSGLLSTLHMAGQGPVKSRGATQAQDLLYQNTLTPAVRSVDINDGTSFSAAMAALMRNGSDGFGSSDFSLDGTHAAQDAHSADAADKHSDFSVFESTNPAVREFGILMQPPSKDFEILKSSPLNVEGFKSLGRLSDQLALAGKFANAIYAA</sequence>
<accession>A0A2X0V7M4</accession>
<evidence type="ECO:0000313" key="1">
    <source>
        <dbReference type="EMBL" id="SPT70359.1"/>
    </source>
</evidence>